<dbReference type="PANTHER" id="PTHR42659:SF2">
    <property type="entry name" value="XANTHINE DEHYDROGENASE SUBUNIT C-RELATED"/>
    <property type="match status" value="1"/>
</dbReference>
<dbReference type="InterPro" id="IPR016169">
    <property type="entry name" value="FAD-bd_PCMH_sub2"/>
</dbReference>
<keyword evidence="3" id="KW-0560">Oxidoreductase</keyword>
<dbReference type="InterPro" id="IPR016166">
    <property type="entry name" value="FAD-bd_PCMH"/>
</dbReference>
<dbReference type="Gene3D" id="3.30.390.50">
    <property type="entry name" value="CO dehydrogenase flavoprotein, C-terminal domain"/>
    <property type="match status" value="1"/>
</dbReference>
<sequence length="293" mass="30391">MDFLTVTSKGEALALLDRFGDAAAVMGGGTIIAPRLRRCGGGAETVIHVGRAPDLAGLSPDWIGAAVTLRQLAEAPQLAAYDGLRRAAALSGSWQIQGVGTIGGNLCDAAPYADLVPPLLVHGATVTLESLREGSRILPLADFLLGPHRVARGAHEMLTGVSLEARPARTADAFVKVTRRGGMEFSTVSLAIRLSLAEDGETVEEARIAVGAMAPLPFRAEAAEGLLRGQRLSDTLLAEAGQAALIPAAPQTDVRASAEYRRAVLPRLLARALRDGARAAAACPPGPPPCRLP</sequence>
<dbReference type="SUPFAM" id="SSF55447">
    <property type="entry name" value="CO dehydrogenase flavoprotein C-terminal domain-like"/>
    <property type="match status" value="1"/>
</dbReference>
<evidence type="ECO:0000256" key="1">
    <source>
        <dbReference type="ARBA" id="ARBA00022630"/>
    </source>
</evidence>
<keyword evidence="1" id="KW-0285">Flavoprotein</keyword>
<reference evidence="5" key="2">
    <citation type="submission" date="2021-08" db="EMBL/GenBank/DDBJ databases">
        <authorList>
            <person name="Tani A."/>
            <person name="Ola A."/>
            <person name="Ogura Y."/>
            <person name="Katsura K."/>
            <person name="Hayashi T."/>
        </authorList>
    </citation>
    <scope>NUCLEOTIDE SEQUENCE</scope>
    <source>
        <strain evidence="5">NBRC 15689</strain>
    </source>
</reference>
<dbReference type="Pfam" id="PF03450">
    <property type="entry name" value="CO_deh_flav_C"/>
    <property type="match status" value="1"/>
</dbReference>
<name>A0ABQ4TFL4_METOR</name>
<evidence type="ECO:0000313" key="6">
    <source>
        <dbReference type="Proteomes" id="UP001055156"/>
    </source>
</evidence>
<dbReference type="Proteomes" id="UP001055156">
    <property type="component" value="Unassembled WGS sequence"/>
</dbReference>
<keyword evidence="2" id="KW-0274">FAD</keyword>
<dbReference type="InterPro" id="IPR002346">
    <property type="entry name" value="Mopterin_DH_FAD-bd"/>
</dbReference>
<evidence type="ECO:0000313" key="5">
    <source>
        <dbReference type="EMBL" id="GJE29660.1"/>
    </source>
</evidence>
<feature type="domain" description="FAD-binding PCMH-type" evidence="4">
    <location>
        <begin position="1"/>
        <end position="168"/>
    </location>
</feature>
<dbReference type="Gene3D" id="3.30.465.10">
    <property type="match status" value="1"/>
</dbReference>
<gene>
    <name evidence="5" type="primary">cutM</name>
    <name evidence="5" type="ORF">LKMONMHP_4544</name>
</gene>
<evidence type="ECO:0000256" key="3">
    <source>
        <dbReference type="ARBA" id="ARBA00023002"/>
    </source>
</evidence>
<protein>
    <submittedName>
        <fullName evidence="5">Carbon monoxide dehydrogenase medium chain</fullName>
    </submittedName>
</protein>
<dbReference type="SUPFAM" id="SSF56176">
    <property type="entry name" value="FAD-binding/transporter-associated domain-like"/>
    <property type="match status" value="1"/>
</dbReference>
<reference evidence="5" key="1">
    <citation type="journal article" date="2021" name="Front. Microbiol.">
        <title>Comprehensive Comparative Genomics and Phenotyping of Methylobacterium Species.</title>
        <authorList>
            <person name="Alessa O."/>
            <person name="Ogura Y."/>
            <person name="Fujitani Y."/>
            <person name="Takami H."/>
            <person name="Hayashi T."/>
            <person name="Sahin N."/>
            <person name="Tani A."/>
        </authorList>
    </citation>
    <scope>NUCLEOTIDE SEQUENCE</scope>
    <source>
        <strain evidence="5">NBRC 15689</strain>
    </source>
</reference>
<organism evidence="5 6">
    <name type="scientific">Methylobacterium organophilum</name>
    <dbReference type="NCBI Taxonomy" id="410"/>
    <lineage>
        <taxon>Bacteria</taxon>
        <taxon>Pseudomonadati</taxon>
        <taxon>Pseudomonadota</taxon>
        <taxon>Alphaproteobacteria</taxon>
        <taxon>Hyphomicrobiales</taxon>
        <taxon>Methylobacteriaceae</taxon>
        <taxon>Methylobacterium</taxon>
    </lineage>
</organism>
<dbReference type="EMBL" id="BPQV01000017">
    <property type="protein sequence ID" value="GJE29660.1"/>
    <property type="molecule type" value="Genomic_DNA"/>
</dbReference>
<dbReference type="InterPro" id="IPR036683">
    <property type="entry name" value="CO_DH_flav_C_dom_sf"/>
</dbReference>
<keyword evidence="6" id="KW-1185">Reference proteome</keyword>
<dbReference type="InterPro" id="IPR051312">
    <property type="entry name" value="Diverse_Substr_Oxidored"/>
</dbReference>
<dbReference type="PROSITE" id="PS51387">
    <property type="entry name" value="FAD_PCMH"/>
    <property type="match status" value="1"/>
</dbReference>
<dbReference type="PANTHER" id="PTHR42659">
    <property type="entry name" value="XANTHINE DEHYDROGENASE SUBUNIT C-RELATED"/>
    <property type="match status" value="1"/>
</dbReference>
<dbReference type="InterPro" id="IPR005107">
    <property type="entry name" value="CO_DH_flav_C"/>
</dbReference>
<comment type="caution">
    <text evidence="5">The sequence shown here is derived from an EMBL/GenBank/DDBJ whole genome shotgun (WGS) entry which is preliminary data.</text>
</comment>
<dbReference type="InterPro" id="IPR036318">
    <property type="entry name" value="FAD-bd_PCMH-like_sf"/>
</dbReference>
<dbReference type="RefSeq" id="WP_238314693.1">
    <property type="nucleotide sequence ID" value="NZ_BPQV01000017.1"/>
</dbReference>
<dbReference type="SMART" id="SM01092">
    <property type="entry name" value="CO_deh_flav_C"/>
    <property type="match status" value="1"/>
</dbReference>
<evidence type="ECO:0000256" key="2">
    <source>
        <dbReference type="ARBA" id="ARBA00022827"/>
    </source>
</evidence>
<dbReference type="Pfam" id="PF00941">
    <property type="entry name" value="FAD_binding_5"/>
    <property type="match status" value="1"/>
</dbReference>
<accession>A0ABQ4TFL4</accession>
<evidence type="ECO:0000259" key="4">
    <source>
        <dbReference type="PROSITE" id="PS51387"/>
    </source>
</evidence>
<proteinExistence type="predicted"/>